<proteinExistence type="predicted"/>
<dbReference type="EMBL" id="VSSQ01089201">
    <property type="protein sequence ID" value="MPN35545.1"/>
    <property type="molecule type" value="Genomic_DNA"/>
</dbReference>
<gene>
    <name evidence="1" type="ORF">SDC9_183043</name>
</gene>
<organism evidence="1">
    <name type="scientific">bioreactor metagenome</name>
    <dbReference type="NCBI Taxonomy" id="1076179"/>
    <lineage>
        <taxon>unclassified sequences</taxon>
        <taxon>metagenomes</taxon>
        <taxon>ecological metagenomes</taxon>
    </lineage>
</organism>
<sequence length="120" mass="14700">MMDLLVEKTKEFLFNSYRYYYELYNQINLESKIDFSEFMIEIDRLKLKKFEYKIKDYILDSIPIINILFLGNDKKIILEKINDNYELLLKTIPQYRNNLKVILDSISAELYLLEMKYKEE</sequence>
<comment type="caution">
    <text evidence="1">The sequence shown here is derived from an EMBL/GenBank/DDBJ whole genome shotgun (WGS) entry which is preliminary data.</text>
</comment>
<evidence type="ECO:0000313" key="1">
    <source>
        <dbReference type="EMBL" id="MPN35545.1"/>
    </source>
</evidence>
<protein>
    <submittedName>
        <fullName evidence="1">Uncharacterized protein</fullName>
    </submittedName>
</protein>
<name>A0A645H974_9ZZZZ</name>
<dbReference type="AlphaFoldDB" id="A0A645H974"/>
<reference evidence="1" key="1">
    <citation type="submission" date="2019-08" db="EMBL/GenBank/DDBJ databases">
        <authorList>
            <person name="Kucharzyk K."/>
            <person name="Murdoch R.W."/>
            <person name="Higgins S."/>
            <person name="Loffler F."/>
        </authorList>
    </citation>
    <scope>NUCLEOTIDE SEQUENCE</scope>
</reference>
<accession>A0A645H974</accession>